<dbReference type="AlphaFoldDB" id="A0A0S2LVT9"/>
<reference evidence="1 2" key="2">
    <citation type="journal article" date="2016" name="J. Biotechnol.">
        <title>Complete genome sequence of Arthrobacter alpinus ERGS4:06, a yellow pigmented bacterium tolerant to cold and radiations isolated from Sikkim Himalaya.</title>
        <authorList>
            <person name="Kumar R."/>
            <person name="Singh D."/>
            <person name="Swarnkar M.K."/>
            <person name="Singh A.K."/>
            <person name="Kumar S."/>
        </authorList>
    </citation>
    <scope>NUCLEOTIDE SEQUENCE [LARGE SCALE GENOMIC DNA]</scope>
    <source>
        <strain evidence="1 2">ERGS4:06</strain>
    </source>
</reference>
<dbReference type="RefSeq" id="WP_062286206.1">
    <property type="nucleotide sequence ID" value="NZ_CP013200.1"/>
</dbReference>
<reference evidence="2" key="1">
    <citation type="submission" date="2015-11" db="EMBL/GenBank/DDBJ databases">
        <authorList>
            <person name="Kumar R."/>
            <person name="Singh D."/>
            <person name="Swarnkar M.K."/>
            <person name="Singh A.K."/>
            <person name="Kumar S."/>
        </authorList>
    </citation>
    <scope>NUCLEOTIDE SEQUENCE [LARGE SCALE GENOMIC DNA]</scope>
    <source>
        <strain evidence="2">ERGS4:06</strain>
    </source>
</reference>
<gene>
    <name evidence="1" type="ORF">AS189_02775</name>
</gene>
<accession>A0A0S2LVT9</accession>
<dbReference type="Proteomes" id="UP000059574">
    <property type="component" value="Chromosome"/>
</dbReference>
<proteinExistence type="predicted"/>
<evidence type="ECO:0000313" key="2">
    <source>
        <dbReference type="Proteomes" id="UP000059574"/>
    </source>
</evidence>
<dbReference type="EMBL" id="CP013200">
    <property type="protein sequence ID" value="ALO65610.1"/>
    <property type="molecule type" value="Genomic_DNA"/>
</dbReference>
<protein>
    <submittedName>
        <fullName evidence="1">Uncharacterized protein</fullName>
    </submittedName>
</protein>
<organism evidence="1 2">
    <name type="scientific">Arthrobacter alpinus</name>
    <dbReference type="NCBI Taxonomy" id="656366"/>
    <lineage>
        <taxon>Bacteria</taxon>
        <taxon>Bacillati</taxon>
        <taxon>Actinomycetota</taxon>
        <taxon>Actinomycetes</taxon>
        <taxon>Micrococcales</taxon>
        <taxon>Micrococcaceae</taxon>
        <taxon>Arthrobacter</taxon>
    </lineage>
</organism>
<dbReference type="OrthoDB" id="4964230at2"/>
<sequence>MSTPSGQPLIPAVWQRHDKEILPLWRDRLSAEMGPVVAARYAAGLFFEDRRRPIAQWFNPALGAALLVGIETSAEWPVQRFALFYAPANGGVIRVHTNLHEWYLRTPKKSPTEAEAFSGAIRSAESFLQVEMDYI</sequence>
<name>A0A0S2LVT9_9MICC</name>
<evidence type="ECO:0000313" key="1">
    <source>
        <dbReference type="EMBL" id="ALO65610.1"/>
    </source>
</evidence>